<comment type="caution">
    <text evidence="4">The sequence shown here is derived from an EMBL/GenBank/DDBJ whole genome shotgun (WGS) entry which is preliminary data.</text>
</comment>
<feature type="compositionally biased region" description="Low complexity" evidence="2">
    <location>
        <begin position="462"/>
        <end position="479"/>
    </location>
</feature>
<evidence type="ECO:0000256" key="1">
    <source>
        <dbReference type="PROSITE-ProRule" id="PRU00094"/>
    </source>
</evidence>
<dbReference type="AlphaFoldDB" id="A0A8H2VJN3"/>
<dbReference type="GO" id="GO:0008270">
    <property type="term" value="F:zinc ion binding"/>
    <property type="evidence" value="ECO:0007669"/>
    <property type="project" value="UniProtKB-KW"/>
</dbReference>
<feature type="region of interest" description="Disordered" evidence="2">
    <location>
        <begin position="317"/>
        <end position="336"/>
    </location>
</feature>
<gene>
    <name evidence="4" type="ORF">KABA2_13S00572</name>
</gene>
<feature type="compositionally biased region" description="Basic residues" evidence="2">
    <location>
        <begin position="483"/>
        <end position="495"/>
    </location>
</feature>
<feature type="compositionally biased region" description="Basic residues" evidence="2">
    <location>
        <begin position="553"/>
        <end position="562"/>
    </location>
</feature>
<proteinExistence type="predicted"/>
<evidence type="ECO:0000313" key="4">
    <source>
        <dbReference type="EMBL" id="CAB4256991.1"/>
    </source>
</evidence>
<evidence type="ECO:0000259" key="3">
    <source>
        <dbReference type="PROSITE" id="PS50114"/>
    </source>
</evidence>
<dbReference type="PROSITE" id="PS50114">
    <property type="entry name" value="GATA_ZN_FINGER_2"/>
    <property type="match status" value="1"/>
</dbReference>
<dbReference type="InterPro" id="IPR000679">
    <property type="entry name" value="Znf_GATA"/>
</dbReference>
<keyword evidence="1" id="KW-0862">Zinc</keyword>
<dbReference type="Proteomes" id="UP000644660">
    <property type="component" value="Unassembled WGS sequence"/>
</dbReference>
<evidence type="ECO:0000256" key="2">
    <source>
        <dbReference type="SAM" id="MobiDB-lite"/>
    </source>
</evidence>
<feature type="compositionally biased region" description="Polar residues" evidence="2">
    <location>
        <begin position="534"/>
        <end position="552"/>
    </location>
</feature>
<feature type="compositionally biased region" description="Low complexity" evidence="2">
    <location>
        <begin position="375"/>
        <end position="390"/>
    </location>
</feature>
<protein>
    <submittedName>
        <fullName evidence="4">Similar to Saccharomyces cerevisiae YKL185W ASH1 Zinc-finger inhibitor of HO transcription</fullName>
    </submittedName>
</protein>
<feature type="region of interest" description="Disordered" evidence="2">
    <location>
        <begin position="461"/>
        <end position="562"/>
    </location>
</feature>
<dbReference type="SUPFAM" id="SSF57716">
    <property type="entry name" value="Glucocorticoid receptor-like (DNA-binding domain)"/>
    <property type="match status" value="1"/>
</dbReference>
<dbReference type="CDD" id="cd00202">
    <property type="entry name" value="ZnF_GATA"/>
    <property type="match status" value="1"/>
</dbReference>
<dbReference type="SMART" id="SM00401">
    <property type="entry name" value="ZnF_GATA"/>
    <property type="match status" value="1"/>
</dbReference>
<dbReference type="RefSeq" id="XP_041408835.1">
    <property type="nucleotide sequence ID" value="XM_041552901.1"/>
</dbReference>
<accession>A0A8H2VJN3</accession>
<feature type="region of interest" description="Disordered" evidence="2">
    <location>
        <begin position="417"/>
        <end position="437"/>
    </location>
</feature>
<dbReference type="GO" id="GO:0043565">
    <property type="term" value="F:sequence-specific DNA binding"/>
    <property type="evidence" value="ECO:0007669"/>
    <property type="project" value="InterPro"/>
</dbReference>
<dbReference type="EMBL" id="CAEFZW010000013">
    <property type="protein sequence ID" value="CAB4256991.1"/>
    <property type="molecule type" value="Genomic_DNA"/>
</dbReference>
<organism evidence="4 5">
    <name type="scientific">Maudiozyma barnettii</name>
    <dbReference type="NCBI Taxonomy" id="61262"/>
    <lineage>
        <taxon>Eukaryota</taxon>
        <taxon>Fungi</taxon>
        <taxon>Dikarya</taxon>
        <taxon>Ascomycota</taxon>
        <taxon>Saccharomycotina</taxon>
        <taxon>Saccharomycetes</taxon>
        <taxon>Saccharomycetales</taxon>
        <taxon>Saccharomycetaceae</taxon>
        <taxon>Maudiozyma</taxon>
    </lineage>
</organism>
<feature type="region of interest" description="Disordered" evidence="2">
    <location>
        <begin position="369"/>
        <end position="395"/>
    </location>
</feature>
<sequence>MSLSATKNNFLLHESSSLNDISERSPKLFFDDLLIPSLPPQSKNHKISKTYSYISRSAPATIIGKTNKSNSSSILNEFKNSQKFSSYLPPILSENIPQKYNTAPASPQHMTYSERSSFITPTSSPGRSNYNNTGNQLSAQLILTRNHMINENSFSNVTHLNHFPLPNENYNKMNKNLTLLNQLNKSIINSTKITPPSTNESNIGLNLPSLKHLKLLPNPKVQENSYIYPDTSETTPIWKRNLVAWCQRESGDDYGKIQDKIRLENNQMTEKLGQFTSNYKNLSESYLNEQTNFNEIPSVLKPQDTFQKLTNKGSSLYKIPVTPPMSPKRHSIEKNDHISDNGITRTEVLKFSPFVSDKLVQLVKKEQKKLEKKNTTTTNKDNNINNNNNNGHKKTNSFKALQIKNLLDNRDILSKTSKKVTKKGRSNSAGRNHFYASSTLSSPSSIIIGTKAKQLVMKLDQNNNNSSSSSDSDNSNDSSKTNRQLKKRNSSKSRSRSISPIRRAAGSMTPPTPNYHKFSVESPPQSPTRSSPSINITSLSPAKQTHNGNKANSTHKKHSHHTPHAIRTCVSCHSSDSPCWRPSWSHRKQDQLCNSCGLRYKKTHTRCLNDNCRKIPTKGELNIMKSNGIFKDYVNGLEGTTEGYRCLFCNTITETTQA</sequence>
<dbReference type="InterPro" id="IPR013088">
    <property type="entry name" value="Znf_NHR/GATA"/>
</dbReference>
<dbReference type="Pfam" id="PF00320">
    <property type="entry name" value="GATA"/>
    <property type="match status" value="1"/>
</dbReference>
<keyword evidence="5" id="KW-1185">Reference proteome</keyword>
<dbReference type="Gene3D" id="3.30.50.10">
    <property type="entry name" value="Erythroid Transcription Factor GATA-1, subunit A"/>
    <property type="match status" value="1"/>
</dbReference>
<keyword evidence="1" id="KW-0863">Zinc-finger</keyword>
<dbReference type="GeneID" id="64860099"/>
<evidence type="ECO:0000313" key="5">
    <source>
        <dbReference type="Proteomes" id="UP000644660"/>
    </source>
</evidence>
<name>A0A8H2VJN3_9SACH</name>
<reference evidence="4 5" key="1">
    <citation type="submission" date="2020-05" db="EMBL/GenBank/DDBJ databases">
        <authorList>
            <person name="Casaregola S."/>
            <person name="Devillers H."/>
            <person name="Grondin C."/>
        </authorList>
    </citation>
    <scope>NUCLEOTIDE SEQUENCE [LARGE SCALE GENOMIC DNA]</scope>
    <source>
        <strain evidence="4 5">CLIB 1767</strain>
    </source>
</reference>
<dbReference type="GO" id="GO:0006355">
    <property type="term" value="P:regulation of DNA-templated transcription"/>
    <property type="evidence" value="ECO:0007669"/>
    <property type="project" value="InterPro"/>
</dbReference>
<keyword evidence="1" id="KW-0479">Metal-binding</keyword>
<feature type="domain" description="GATA-type" evidence="3">
    <location>
        <begin position="563"/>
        <end position="601"/>
    </location>
</feature>